<gene>
    <name evidence="2" type="ORF">FORC53_3464</name>
</gene>
<dbReference type="AlphaFoldDB" id="A0AAN1PRW7"/>
<evidence type="ECO:0008006" key="4">
    <source>
        <dbReference type="Google" id="ProtNLM"/>
    </source>
</evidence>
<proteinExistence type="predicted"/>
<name>A0AAN1PRW7_VIBVL</name>
<dbReference type="EMBL" id="CP019291">
    <property type="protein sequence ID" value="AXX61803.1"/>
    <property type="molecule type" value="Genomic_DNA"/>
</dbReference>
<accession>A0AAN1PRW7</accession>
<dbReference type="Proteomes" id="UP000263418">
    <property type="component" value="Chromosome 2"/>
</dbReference>
<organism evidence="2 3">
    <name type="scientific">Vibrio vulnificus</name>
    <dbReference type="NCBI Taxonomy" id="672"/>
    <lineage>
        <taxon>Bacteria</taxon>
        <taxon>Pseudomonadati</taxon>
        <taxon>Pseudomonadota</taxon>
        <taxon>Gammaproteobacteria</taxon>
        <taxon>Vibrionales</taxon>
        <taxon>Vibrionaceae</taxon>
        <taxon>Vibrio</taxon>
    </lineage>
</organism>
<protein>
    <recommendedName>
        <fullName evidence="4">Lipoprotein</fullName>
    </recommendedName>
</protein>
<keyword evidence="1" id="KW-0732">Signal</keyword>
<dbReference type="RefSeq" id="WP_118894235.1">
    <property type="nucleotide sequence ID" value="NZ_CP019291.1"/>
</dbReference>
<reference evidence="2 3" key="1">
    <citation type="submission" date="2017-01" db="EMBL/GenBank/DDBJ databases">
        <title>Complete Genome Sequence of Vibrio vulnificus FORC_053.</title>
        <authorList>
            <consortium name="Food-borne Pathogen Omics Research Center"/>
            <person name="Chung H.Y."/>
            <person name="Na E.J."/>
            <person name="Song J.S."/>
            <person name="Kim H."/>
            <person name="Lee J.-H."/>
            <person name="Ryu S."/>
            <person name="Choi S.H."/>
        </authorList>
    </citation>
    <scope>NUCLEOTIDE SEQUENCE [LARGE SCALE GENOMIC DNA]</scope>
    <source>
        <strain evidence="2 3">FORC_053</strain>
    </source>
</reference>
<sequence>MASIRFVLSIALLIMVAGCSSSKTYTKPESAPYWVDDLKLEQSRLKQSIESVRFATNLTEEQTKQKQQAMKRYHQVSEELEFYKRSNKPIPYSVDKIDRLYKVNNPEGEFDFAKLNDLIINGEVSVSDGYRLSQAVASEWKCSLVDFRIIHGCFELRFFDPSTRVYFEREKDKAGKADLFKDGGLDVSLDFISMYFPWRFGAGHFYDRYSWGPMISAGISSSSSDTGDGAGAMGLVSTGMMLEYKTESKTSLAFEVGHAWGFSANEEFSSITDKAWFMGIKINVPLAERNDQSATEILARPTDNVDKAVVQ</sequence>
<dbReference type="PROSITE" id="PS51257">
    <property type="entry name" value="PROKAR_LIPOPROTEIN"/>
    <property type="match status" value="1"/>
</dbReference>
<evidence type="ECO:0000313" key="3">
    <source>
        <dbReference type="Proteomes" id="UP000263418"/>
    </source>
</evidence>
<evidence type="ECO:0000256" key="1">
    <source>
        <dbReference type="SAM" id="SignalP"/>
    </source>
</evidence>
<evidence type="ECO:0000313" key="2">
    <source>
        <dbReference type="EMBL" id="AXX61803.1"/>
    </source>
</evidence>
<feature type="chain" id="PRO_5042885109" description="Lipoprotein" evidence="1">
    <location>
        <begin position="23"/>
        <end position="311"/>
    </location>
</feature>
<feature type="signal peptide" evidence="1">
    <location>
        <begin position="1"/>
        <end position="22"/>
    </location>
</feature>